<evidence type="ECO:0000313" key="2">
    <source>
        <dbReference type="EMBL" id="GIG98848.1"/>
    </source>
</evidence>
<evidence type="ECO:0000313" key="3">
    <source>
        <dbReference type="Proteomes" id="UP000621500"/>
    </source>
</evidence>
<accession>A0ABQ4EW09</accession>
<proteinExistence type="predicted"/>
<evidence type="ECO:0000256" key="1">
    <source>
        <dbReference type="SAM" id="MobiDB-lite"/>
    </source>
</evidence>
<sequence>MITNSVAHPPWCSASCPVTSANPTGLHMSRVHTIEPVGHEPLRLAAFVSGPSLPQGTPATVLVEAYDDADDPNEPCAVLVLSPRQAGGLADGLRSLAGTTHAGNRRGDPAAAEPVSRPWAG</sequence>
<comment type="caution">
    <text evidence="2">The sequence shown here is derived from an EMBL/GenBank/DDBJ whole genome shotgun (WGS) entry which is preliminary data.</text>
</comment>
<name>A0ABQ4EW09_9ACTN</name>
<reference evidence="2 3" key="1">
    <citation type="submission" date="2021-01" db="EMBL/GenBank/DDBJ databases">
        <title>Whole genome shotgun sequence of Plantactinospora mayteni NBRC 109088.</title>
        <authorList>
            <person name="Komaki H."/>
            <person name="Tamura T."/>
        </authorList>
    </citation>
    <scope>NUCLEOTIDE SEQUENCE [LARGE SCALE GENOMIC DNA]</scope>
    <source>
        <strain evidence="2 3">NBRC 109088</strain>
    </source>
</reference>
<feature type="region of interest" description="Disordered" evidence="1">
    <location>
        <begin position="94"/>
        <end position="121"/>
    </location>
</feature>
<organism evidence="2 3">
    <name type="scientific">Plantactinospora mayteni</name>
    <dbReference type="NCBI Taxonomy" id="566021"/>
    <lineage>
        <taxon>Bacteria</taxon>
        <taxon>Bacillati</taxon>
        <taxon>Actinomycetota</taxon>
        <taxon>Actinomycetes</taxon>
        <taxon>Micromonosporales</taxon>
        <taxon>Micromonosporaceae</taxon>
        <taxon>Plantactinospora</taxon>
    </lineage>
</organism>
<dbReference type="EMBL" id="BONX01000036">
    <property type="protein sequence ID" value="GIG98848.1"/>
    <property type="molecule type" value="Genomic_DNA"/>
</dbReference>
<gene>
    <name evidence="2" type="ORF">Pma05_54210</name>
</gene>
<keyword evidence="3" id="KW-1185">Reference proteome</keyword>
<dbReference type="Proteomes" id="UP000621500">
    <property type="component" value="Unassembled WGS sequence"/>
</dbReference>
<dbReference type="RefSeq" id="WP_203860249.1">
    <property type="nucleotide sequence ID" value="NZ_BAAAZQ010000027.1"/>
</dbReference>
<protein>
    <submittedName>
        <fullName evidence="2">Uncharacterized protein</fullName>
    </submittedName>
</protein>